<evidence type="ECO:0000313" key="3">
    <source>
        <dbReference type="Proteomes" id="UP000287361"/>
    </source>
</evidence>
<reference evidence="2 3" key="1">
    <citation type="submission" date="2018-10" db="EMBL/GenBank/DDBJ databases">
        <title>Draft Genome Sequence of Anaerotignum sp. KCTC 15736.</title>
        <authorList>
            <person name="Choi S.H."/>
            <person name="Kim J.S."/>
            <person name="Kang S.W."/>
            <person name="Lee J.S."/>
            <person name="Park S.H."/>
        </authorList>
    </citation>
    <scope>NUCLEOTIDE SEQUENCE [LARGE SCALE GENOMIC DNA]</scope>
    <source>
        <strain evidence="2 3">KCTC 15736</strain>
    </source>
</reference>
<keyword evidence="1" id="KW-0472">Membrane</keyword>
<name>A0A401LB12_9FIRM</name>
<sequence>MYYGYGYGYDSMYFLVLLAFIFSMVAQMKVSGTFKKYAKIRNRRGLTGAQVAEQMMHNAGIYDVSVQRVAGNLTDHYDPRTKTLRLSESVYDSTSVAAVGVAAHETGHAIQHDVGYAPLALRSFFVPLANFGSRLAIPLILIGFIFSGGGSTLVTLGILFFSLSVVFTIITLPVEFNASRRAIRLLADDGFLDSDEIGGAKRVLSAAAMTYVAAAFAAIAQLLRLVAIFGRRDD</sequence>
<dbReference type="PANTHER" id="PTHR36434:SF1">
    <property type="entry name" value="MEMBRANE PROTEASE YUGP-RELATED"/>
    <property type="match status" value="1"/>
</dbReference>
<dbReference type="Proteomes" id="UP000287361">
    <property type="component" value="Unassembled WGS sequence"/>
</dbReference>
<protein>
    <submittedName>
        <fullName evidence="2">Zinc metallopeptidase</fullName>
    </submittedName>
</protein>
<feature type="transmembrane region" description="Helical" evidence="1">
    <location>
        <begin position="211"/>
        <end position="230"/>
    </location>
</feature>
<evidence type="ECO:0000313" key="2">
    <source>
        <dbReference type="EMBL" id="GCB28585.1"/>
    </source>
</evidence>
<keyword evidence="1" id="KW-0812">Transmembrane</keyword>
<keyword evidence="1" id="KW-1133">Transmembrane helix</keyword>
<dbReference type="AlphaFoldDB" id="A0A401LB12"/>
<feature type="transmembrane region" description="Helical" evidence="1">
    <location>
        <begin position="124"/>
        <end position="146"/>
    </location>
</feature>
<dbReference type="PANTHER" id="PTHR36434">
    <property type="entry name" value="MEMBRANE PROTEASE YUGP-RELATED"/>
    <property type="match status" value="1"/>
</dbReference>
<feature type="transmembrane region" description="Helical" evidence="1">
    <location>
        <begin position="12"/>
        <end position="34"/>
    </location>
</feature>
<gene>
    <name evidence="2" type="ORF">KGMB03357_02460</name>
</gene>
<proteinExistence type="predicted"/>
<evidence type="ECO:0000256" key="1">
    <source>
        <dbReference type="SAM" id="Phobius"/>
    </source>
</evidence>
<dbReference type="InterPro" id="IPR007395">
    <property type="entry name" value="Zn_peptidase_2"/>
</dbReference>
<accession>A0A401LB12</accession>
<organism evidence="2 3">
    <name type="scientific">Anaerotignum faecicola</name>
    <dbReference type="NCBI Taxonomy" id="2358141"/>
    <lineage>
        <taxon>Bacteria</taxon>
        <taxon>Bacillati</taxon>
        <taxon>Bacillota</taxon>
        <taxon>Clostridia</taxon>
        <taxon>Lachnospirales</taxon>
        <taxon>Anaerotignaceae</taxon>
        <taxon>Anaerotignum</taxon>
    </lineage>
</organism>
<dbReference type="Pfam" id="PF04298">
    <property type="entry name" value="Zn_peptidase_2"/>
    <property type="match status" value="1"/>
</dbReference>
<comment type="caution">
    <text evidence="2">The sequence shown here is derived from an EMBL/GenBank/DDBJ whole genome shotgun (WGS) entry which is preliminary data.</text>
</comment>
<dbReference type="OrthoDB" id="9784298at2"/>
<keyword evidence="3" id="KW-1185">Reference proteome</keyword>
<feature type="transmembrane region" description="Helical" evidence="1">
    <location>
        <begin position="152"/>
        <end position="174"/>
    </location>
</feature>
<dbReference type="EMBL" id="BHVZ01000001">
    <property type="protein sequence ID" value="GCB28585.1"/>
    <property type="molecule type" value="Genomic_DNA"/>
</dbReference>